<dbReference type="Proteomes" id="UP001231649">
    <property type="component" value="Chromosome 1"/>
</dbReference>
<accession>A0ACC2RCC6</accession>
<dbReference type="EMBL" id="CM056777">
    <property type="protein sequence ID" value="KAJ8737796.1"/>
    <property type="molecule type" value="Genomic_DNA"/>
</dbReference>
<protein>
    <submittedName>
        <fullName evidence="1">Uncharacterized protein</fullName>
    </submittedName>
</protein>
<organism evidence="1 2">
    <name type="scientific">Mythimna loreyi</name>
    <dbReference type="NCBI Taxonomy" id="667449"/>
    <lineage>
        <taxon>Eukaryota</taxon>
        <taxon>Metazoa</taxon>
        <taxon>Ecdysozoa</taxon>
        <taxon>Arthropoda</taxon>
        <taxon>Hexapoda</taxon>
        <taxon>Insecta</taxon>
        <taxon>Pterygota</taxon>
        <taxon>Neoptera</taxon>
        <taxon>Endopterygota</taxon>
        <taxon>Lepidoptera</taxon>
        <taxon>Glossata</taxon>
        <taxon>Ditrysia</taxon>
        <taxon>Noctuoidea</taxon>
        <taxon>Noctuidae</taxon>
        <taxon>Noctuinae</taxon>
        <taxon>Hadenini</taxon>
        <taxon>Mythimna</taxon>
    </lineage>
</organism>
<evidence type="ECO:0000313" key="1">
    <source>
        <dbReference type="EMBL" id="KAJ8737796.1"/>
    </source>
</evidence>
<sequence length="1365" mass="155536">MRPIIFFKFLLLFNFLNLTLSKYCPSKCQCFRSKVACLHQDLLTVPKPPVDTHSLDLRFNKIAEIQPGELSHLHTLRSLLLNDNRLRALRSGAFHGLRRLKYLYLYRNRIQHIDHDAFQGLVHLEQLYMHINEIHQIDPQTFSNLPRLERLYLHNNHIKRIPSGSFSNMPKLRKLRLDSNALICDCSMLWLVHMMAEHNEMYIDATCYEPTKVTGMPLSIMEERDFDCKIPEIQKDPEDINVNFGEAAMFTCVVTGDPTPDIVWLRDSNEIPIDGTHYEVMENGTLMLHDITESDTGYFECMAKNPVGEVHSKPAKMTVQNKPEEKGPPVLTIQPQKQFAKLNQPSINFDCVANGHPKPHIAWLFNGERILLTEHISINHNGSIFITDIQESDAGKYTCLAENIYGKVNASADLEVLVSPSFVIEPQNQTVRVGDDVEFICTAKGTPKPILNWFRNTLVLPLSENIILSNENQNLTILSVTSDDDGIYHCKAVNPEGSVEGSAYLTVKNFEAVRPRIILKPEDTDAFRESSVQLPCEVESESPVTVEWRKDGSYLDANQKYSITVIGSLIIRNLTVRDTGRYECSVFNEFGRDTASAFLTVKDRVIPGDEYVNIALTEATRDVDLAIERTMDELFNNNNTKTDIHQLFRITSFPNAPAREVARAAEIYERTLDKVRGFIQTGHKVTSTEPFFYQNVLSNQHLEVIARLSGCVAHRDKKDCSDMCYHTKYRSYDGSCNNFAHPTWGSSLSGFRRILFPIYENGFSQPVGWNKDIKYNGFTLPSARLVSTAIITTTDISEDQQLTHMVMQWGQWLDHDLDHALPSVSSQTWDGVDCKKTCDYAAPCFPIDVPSNDPRITNRRCIDFVRTSAVCGSGMTSVLFGTLQPREQINQLTSFIDASQVYGFEKAVAEDLRDLTNENGLLRVGLTFPGRKPLLPTIGINGMDCRRNLDESNRLCFVAGDIRANEQIGLAAMHTIWMREHNRIAIQLKVLNPFWDGDRVYQETRKIVGAQIQIITYKHWLPIILGKEGYEQLGLYNGYDPNLNPSISNVFATAALRFGHSMINPLLHRYDENFETIPEGHLLLRHAFFSPWRLVDEGGVDPLIRGMFTTPAKLKTPTQNLNSELTEKLFYSAHAVALDLAAINIQRSRDHGIPPYTKWRQFCNMSEVNDFDDLAGEITDETVRDKLKELYGSVHNIDVWVGGILEDQVEGGKVGPLFRCLLVEQFKRLRDGDRFWYENPSMFKPDQLRQLKETSLARILCDNGDNIDTIGENVFYLPEVQDGLVSCEDLPAMDLRFWADCETCGGDSEGLERAKRRARRNTDNYDEKVDEERLNNLEESHHDIENTIASLKKRIEFLEETCKME</sequence>
<evidence type="ECO:0000313" key="2">
    <source>
        <dbReference type="Proteomes" id="UP001231649"/>
    </source>
</evidence>
<comment type="caution">
    <text evidence="1">The sequence shown here is derived from an EMBL/GenBank/DDBJ whole genome shotgun (WGS) entry which is preliminary data.</text>
</comment>
<reference evidence="1" key="1">
    <citation type="submission" date="2023-03" db="EMBL/GenBank/DDBJ databases">
        <title>Chromosome-level genomes of two armyworms, Mythimna separata and Mythimna loreyi, provide insights into the biosynthesis and reception of sex pheromones.</title>
        <authorList>
            <person name="Zhao H."/>
        </authorList>
    </citation>
    <scope>NUCLEOTIDE SEQUENCE</scope>
    <source>
        <strain evidence="1">BeijingLab</strain>
    </source>
</reference>
<proteinExistence type="predicted"/>
<name>A0ACC2RCC6_9NEOP</name>
<gene>
    <name evidence="1" type="ORF">PYW08_000391</name>
</gene>
<keyword evidence="2" id="KW-1185">Reference proteome</keyword>